<gene>
    <name evidence="2" type="ORF">CYMTET_8147</name>
</gene>
<reference evidence="2 3" key="1">
    <citation type="journal article" date="2015" name="Genome Biol. Evol.">
        <title>Comparative Genomics of a Bacterivorous Green Alga Reveals Evolutionary Causalities and Consequences of Phago-Mixotrophic Mode of Nutrition.</title>
        <authorList>
            <person name="Burns J.A."/>
            <person name="Paasch A."/>
            <person name="Narechania A."/>
            <person name="Kim E."/>
        </authorList>
    </citation>
    <scope>NUCLEOTIDE SEQUENCE [LARGE SCALE GENOMIC DNA]</scope>
    <source>
        <strain evidence="2 3">PLY_AMNH</strain>
    </source>
</reference>
<dbReference type="EMBL" id="LGRX02002460">
    <property type="protein sequence ID" value="KAK3284190.1"/>
    <property type="molecule type" value="Genomic_DNA"/>
</dbReference>
<evidence type="ECO:0000313" key="3">
    <source>
        <dbReference type="Proteomes" id="UP001190700"/>
    </source>
</evidence>
<feature type="region of interest" description="Disordered" evidence="1">
    <location>
        <begin position="58"/>
        <end position="83"/>
    </location>
</feature>
<sequence>MKDEGEWSPREEGMNKSWTPGPEAEVQRRLDLGKAKARMQDVGAKVDIPSQEILEDNLGSMDGCVSEGPTFESGFETQNQNRR</sequence>
<dbReference type="Proteomes" id="UP001190700">
    <property type="component" value="Unassembled WGS sequence"/>
</dbReference>
<feature type="region of interest" description="Disordered" evidence="1">
    <location>
        <begin position="1"/>
        <end position="25"/>
    </location>
</feature>
<name>A0AAE0GU10_9CHLO</name>
<proteinExistence type="predicted"/>
<comment type="caution">
    <text evidence="2">The sequence shown here is derived from an EMBL/GenBank/DDBJ whole genome shotgun (WGS) entry which is preliminary data.</text>
</comment>
<evidence type="ECO:0000313" key="2">
    <source>
        <dbReference type="EMBL" id="KAK3284190.1"/>
    </source>
</evidence>
<evidence type="ECO:0000256" key="1">
    <source>
        <dbReference type="SAM" id="MobiDB-lite"/>
    </source>
</evidence>
<organism evidence="2 3">
    <name type="scientific">Cymbomonas tetramitiformis</name>
    <dbReference type="NCBI Taxonomy" id="36881"/>
    <lineage>
        <taxon>Eukaryota</taxon>
        <taxon>Viridiplantae</taxon>
        <taxon>Chlorophyta</taxon>
        <taxon>Pyramimonadophyceae</taxon>
        <taxon>Pyramimonadales</taxon>
        <taxon>Pyramimonadaceae</taxon>
        <taxon>Cymbomonas</taxon>
    </lineage>
</organism>
<protein>
    <submittedName>
        <fullName evidence="2">Uncharacterized protein</fullName>
    </submittedName>
</protein>
<feature type="compositionally biased region" description="Basic and acidic residues" evidence="1">
    <location>
        <begin position="1"/>
        <end position="14"/>
    </location>
</feature>
<dbReference type="AlphaFoldDB" id="A0AAE0GU10"/>
<accession>A0AAE0GU10</accession>
<keyword evidence="3" id="KW-1185">Reference proteome</keyword>